<accession>A0A314Y2Z5</accession>
<organism evidence="1 2">
    <name type="scientific">Prunus yedoensis var. nudiflora</name>
    <dbReference type="NCBI Taxonomy" id="2094558"/>
    <lineage>
        <taxon>Eukaryota</taxon>
        <taxon>Viridiplantae</taxon>
        <taxon>Streptophyta</taxon>
        <taxon>Embryophyta</taxon>
        <taxon>Tracheophyta</taxon>
        <taxon>Spermatophyta</taxon>
        <taxon>Magnoliopsida</taxon>
        <taxon>eudicotyledons</taxon>
        <taxon>Gunneridae</taxon>
        <taxon>Pentapetalae</taxon>
        <taxon>rosids</taxon>
        <taxon>fabids</taxon>
        <taxon>Rosales</taxon>
        <taxon>Rosaceae</taxon>
        <taxon>Amygdaloideae</taxon>
        <taxon>Amygdaleae</taxon>
        <taxon>Prunus</taxon>
    </lineage>
</organism>
<proteinExistence type="predicted"/>
<dbReference type="Proteomes" id="UP000250321">
    <property type="component" value="Unassembled WGS sequence"/>
</dbReference>
<comment type="caution">
    <text evidence="1">The sequence shown here is derived from an EMBL/GenBank/DDBJ whole genome shotgun (WGS) entry which is preliminary data.</text>
</comment>
<dbReference type="AlphaFoldDB" id="A0A314Y2Z5"/>
<name>A0A314Y2Z5_PRUYE</name>
<dbReference type="STRING" id="2094558.A0A314Y2Z5"/>
<sequence>MEWRTEMPIPRGGPHRTNLVEPLKKSSGPQSCGVTLTGRQDSGPLPPVLPATGLITSGTISSIVRYLRPLVRYLVLLESMGSMKVQGSSIVHNQPITTLSQDDEFSFRKSLFKANIIFQQQPFAKAGQGQSEVLEFQRA</sequence>
<reference evidence="1 2" key="1">
    <citation type="submission" date="2018-02" db="EMBL/GenBank/DDBJ databases">
        <title>Draft genome of wild Prunus yedoensis var. nudiflora.</title>
        <authorList>
            <person name="Baek S."/>
            <person name="Kim J.-H."/>
            <person name="Choi K."/>
            <person name="Kim G.-B."/>
            <person name="Cho A."/>
            <person name="Jang H."/>
            <person name="Shin C.-H."/>
            <person name="Yu H.-J."/>
            <person name="Mun J.-H."/>
        </authorList>
    </citation>
    <scope>NUCLEOTIDE SEQUENCE [LARGE SCALE GENOMIC DNA]</scope>
    <source>
        <strain evidence="2">cv. Jeju island</strain>
        <tissue evidence="1">Leaf</tissue>
    </source>
</reference>
<protein>
    <submittedName>
        <fullName evidence="1">Uncharacterized protein</fullName>
    </submittedName>
</protein>
<evidence type="ECO:0000313" key="1">
    <source>
        <dbReference type="EMBL" id="PQP98183.1"/>
    </source>
</evidence>
<dbReference type="EMBL" id="PJQY01001922">
    <property type="protein sequence ID" value="PQP98183.1"/>
    <property type="molecule type" value="Genomic_DNA"/>
</dbReference>
<evidence type="ECO:0000313" key="2">
    <source>
        <dbReference type="Proteomes" id="UP000250321"/>
    </source>
</evidence>
<keyword evidence="2" id="KW-1185">Reference proteome</keyword>
<dbReference type="OrthoDB" id="1899156at2759"/>
<gene>
    <name evidence="1" type="ORF">Pyn_04097</name>
</gene>